<name>A0A8H6NAQ2_9PEZI</name>
<evidence type="ECO:0000313" key="4">
    <source>
        <dbReference type="Proteomes" id="UP000654918"/>
    </source>
</evidence>
<dbReference type="Proteomes" id="UP000654918">
    <property type="component" value="Unassembled WGS sequence"/>
</dbReference>
<comment type="caution">
    <text evidence="3">The sequence shown here is derived from an EMBL/GenBank/DDBJ whole genome shotgun (WGS) entry which is preliminary data.</text>
</comment>
<accession>A0A8H6NAQ2</accession>
<dbReference type="AlphaFoldDB" id="A0A8H6NAQ2"/>
<feature type="region of interest" description="Disordered" evidence="1">
    <location>
        <begin position="325"/>
        <end position="350"/>
    </location>
</feature>
<keyword evidence="2" id="KW-0732">Signal</keyword>
<feature type="chain" id="PRO_5034442229" evidence="2">
    <location>
        <begin position="19"/>
        <end position="394"/>
    </location>
</feature>
<keyword evidence="4" id="KW-1185">Reference proteome</keyword>
<proteinExistence type="predicted"/>
<gene>
    <name evidence="3" type="ORF">CPLU01_10145</name>
</gene>
<reference evidence="3" key="1">
    <citation type="journal article" date="2020" name="Phytopathology">
        <title>Genome Sequence Resources of Colletotrichum truncatum, C. plurivorum, C. musicola, and C. sojae: Four Species Pathogenic to Soybean (Glycine max).</title>
        <authorList>
            <person name="Rogerio F."/>
            <person name="Boufleur T.R."/>
            <person name="Ciampi-Guillardi M."/>
            <person name="Sukno S.A."/>
            <person name="Thon M.R."/>
            <person name="Massola Junior N.S."/>
            <person name="Baroncelli R."/>
        </authorList>
    </citation>
    <scope>NUCLEOTIDE SEQUENCE</scope>
    <source>
        <strain evidence="3">LFN00145</strain>
    </source>
</reference>
<organism evidence="3 4">
    <name type="scientific">Colletotrichum plurivorum</name>
    <dbReference type="NCBI Taxonomy" id="2175906"/>
    <lineage>
        <taxon>Eukaryota</taxon>
        <taxon>Fungi</taxon>
        <taxon>Dikarya</taxon>
        <taxon>Ascomycota</taxon>
        <taxon>Pezizomycotina</taxon>
        <taxon>Sordariomycetes</taxon>
        <taxon>Hypocreomycetidae</taxon>
        <taxon>Glomerellales</taxon>
        <taxon>Glomerellaceae</taxon>
        <taxon>Colletotrichum</taxon>
        <taxon>Colletotrichum orchidearum species complex</taxon>
    </lineage>
</organism>
<evidence type="ECO:0000256" key="1">
    <source>
        <dbReference type="SAM" id="MobiDB-lite"/>
    </source>
</evidence>
<protein>
    <submittedName>
        <fullName evidence="3">Uncharacterized protein</fullName>
    </submittedName>
</protein>
<evidence type="ECO:0000256" key="2">
    <source>
        <dbReference type="SAM" id="SignalP"/>
    </source>
</evidence>
<evidence type="ECO:0000313" key="3">
    <source>
        <dbReference type="EMBL" id="KAF6825646.1"/>
    </source>
</evidence>
<feature type="signal peptide" evidence="2">
    <location>
        <begin position="1"/>
        <end position="18"/>
    </location>
</feature>
<dbReference type="EMBL" id="WIGO01000169">
    <property type="protein sequence ID" value="KAF6825646.1"/>
    <property type="molecule type" value="Genomic_DNA"/>
</dbReference>
<sequence>MYSPKILALLALPPIAAAQSRAVTRVTRNSDAPYYINAPDWASYFDSPAYSAAYPFDGPDVSQPYPGSIIDGWSVSVAAQNGIPLDKASQGQTTALNRGKHIAGVRVTLNPPGGLLKSEDGEWELHDSWRICYSQMELTVNSTFMNRLRNDDGSCGGWWDHQCLRGIQNAVARAWTRADVNYGACPFSMLMNCPSWGQVGSDSITAEDDMVGWRVRDSGVGERKGVQVLGWGSSPGDEDDERNLELARGVRQEYDDDDRQRRRRTIKRSDKCYALLRDGGREREWKLSGLDVVRSSGWFSILAFYIPCEEMFLDEYGGTRKQALENTSDKQRRAVGLQPGRGNDVEAGSPARSFRGAARIPRMPYEADWKSVERACQLVRIKSPFPLATASSSV</sequence>